<proteinExistence type="predicted"/>
<dbReference type="Proteomes" id="UP001221142">
    <property type="component" value="Unassembled WGS sequence"/>
</dbReference>
<reference evidence="2" key="1">
    <citation type="submission" date="2023-03" db="EMBL/GenBank/DDBJ databases">
        <title>Massive genome expansion in bonnet fungi (Mycena s.s.) driven by repeated elements and novel gene families across ecological guilds.</title>
        <authorList>
            <consortium name="Lawrence Berkeley National Laboratory"/>
            <person name="Harder C.B."/>
            <person name="Miyauchi S."/>
            <person name="Viragh M."/>
            <person name="Kuo A."/>
            <person name="Thoen E."/>
            <person name="Andreopoulos B."/>
            <person name="Lu D."/>
            <person name="Skrede I."/>
            <person name="Drula E."/>
            <person name="Henrissat B."/>
            <person name="Morin E."/>
            <person name="Kohler A."/>
            <person name="Barry K."/>
            <person name="LaButti K."/>
            <person name="Morin E."/>
            <person name="Salamov A."/>
            <person name="Lipzen A."/>
            <person name="Mereny Z."/>
            <person name="Hegedus B."/>
            <person name="Baldrian P."/>
            <person name="Stursova M."/>
            <person name="Weitz H."/>
            <person name="Taylor A."/>
            <person name="Grigoriev I.V."/>
            <person name="Nagy L.G."/>
            <person name="Martin F."/>
            <person name="Kauserud H."/>
        </authorList>
    </citation>
    <scope>NUCLEOTIDE SEQUENCE</scope>
    <source>
        <strain evidence="2">9284</strain>
    </source>
</reference>
<dbReference type="EMBL" id="JARKIF010000048">
    <property type="protein sequence ID" value="KAJ7607657.1"/>
    <property type="molecule type" value="Genomic_DNA"/>
</dbReference>
<evidence type="ECO:0000256" key="1">
    <source>
        <dbReference type="SAM" id="MobiDB-lite"/>
    </source>
</evidence>
<dbReference type="AlphaFoldDB" id="A0AAD7B217"/>
<feature type="region of interest" description="Disordered" evidence="1">
    <location>
        <begin position="51"/>
        <end position="81"/>
    </location>
</feature>
<sequence>MASLNTDAQCGLRPPSAIPLTHSFFLYPHPHRLSEGDGKWPREPVCWRATHNTSQSPAASHPKYSGPGPDAPATKSPTKGSGVSCYLEAIVRARGGRSGGGDIIDKLDPGPWKAHISWVANADYTHPAPPYTPKADSALLPPQTPVLSTRLPNDAHLIRLSPLRRRTIRDPKRFSELIDSPDRSWWIDYEYDEESMIPRFNPGSGSGRRRTACERQWQREKNRRSDLYRAKVMDFFCFA</sequence>
<protein>
    <submittedName>
        <fullName evidence="2">Uncharacterized protein</fullName>
    </submittedName>
</protein>
<comment type="caution">
    <text evidence="2">The sequence shown here is derived from an EMBL/GenBank/DDBJ whole genome shotgun (WGS) entry which is preliminary data.</text>
</comment>
<accession>A0AAD7B217</accession>
<name>A0AAD7B217_9AGAR</name>
<evidence type="ECO:0000313" key="3">
    <source>
        <dbReference type="Proteomes" id="UP001221142"/>
    </source>
</evidence>
<organism evidence="2 3">
    <name type="scientific">Roridomyces roridus</name>
    <dbReference type="NCBI Taxonomy" id="1738132"/>
    <lineage>
        <taxon>Eukaryota</taxon>
        <taxon>Fungi</taxon>
        <taxon>Dikarya</taxon>
        <taxon>Basidiomycota</taxon>
        <taxon>Agaricomycotina</taxon>
        <taxon>Agaricomycetes</taxon>
        <taxon>Agaricomycetidae</taxon>
        <taxon>Agaricales</taxon>
        <taxon>Marasmiineae</taxon>
        <taxon>Mycenaceae</taxon>
        <taxon>Roridomyces</taxon>
    </lineage>
</organism>
<evidence type="ECO:0000313" key="2">
    <source>
        <dbReference type="EMBL" id="KAJ7607657.1"/>
    </source>
</evidence>
<gene>
    <name evidence="2" type="ORF">FB45DRAFT_947435</name>
</gene>
<keyword evidence="3" id="KW-1185">Reference proteome</keyword>